<proteinExistence type="predicted"/>
<evidence type="ECO:0000313" key="1">
    <source>
        <dbReference type="EMBL" id="MET3593114.1"/>
    </source>
</evidence>
<name>A0ABV2HRE4_9HYPH</name>
<organism evidence="1 2">
    <name type="scientific">Mesorhizobium shonense</name>
    <dbReference type="NCBI Taxonomy" id="1209948"/>
    <lineage>
        <taxon>Bacteria</taxon>
        <taxon>Pseudomonadati</taxon>
        <taxon>Pseudomonadota</taxon>
        <taxon>Alphaproteobacteria</taxon>
        <taxon>Hyphomicrobiales</taxon>
        <taxon>Phyllobacteriaceae</taxon>
        <taxon>Mesorhizobium</taxon>
    </lineage>
</organism>
<comment type="caution">
    <text evidence="1">The sequence shown here is derived from an EMBL/GenBank/DDBJ whole genome shotgun (WGS) entry which is preliminary data.</text>
</comment>
<keyword evidence="2" id="KW-1185">Reference proteome</keyword>
<reference evidence="1 2" key="1">
    <citation type="submission" date="2024-06" db="EMBL/GenBank/DDBJ databases">
        <title>Genomic Encyclopedia of Type Strains, Phase IV (KMG-IV): sequencing the most valuable type-strain genomes for metagenomic binning, comparative biology and taxonomic classification.</title>
        <authorList>
            <person name="Goeker M."/>
        </authorList>
    </citation>
    <scope>NUCLEOTIDE SEQUENCE [LARGE SCALE GENOMIC DNA]</scope>
    <source>
        <strain evidence="1 2">DSM 29846</strain>
    </source>
</reference>
<dbReference type="EMBL" id="JBEPLM010000003">
    <property type="protein sequence ID" value="MET3593114.1"/>
    <property type="molecule type" value="Genomic_DNA"/>
</dbReference>
<evidence type="ECO:0000313" key="2">
    <source>
        <dbReference type="Proteomes" id="UP001549036"/>
    </source>
</evidence>
<dbReference type="RefSeq" id="WP_292303153.1">
    <property type="nucleotide sequence ID" value="NZ_JBEPLM010000003.1"/>
</dbReference>
<dbReference type="Proteomes" id="UP001549036">
    <property type="component" value="Unassembled WGS sequence"/>
</dbReference>
<protein>
    <submittedName>
        <fullName evidence="1">Uncharacterized protein</fullName>
    </submittedName>
</protein>
<sequence>MSVLGSGADIVEQLLILADFLGALHARFAPISVVEIGFAAARKANIVCDNTVGHGCAITGLSAPQSYLPASRASSKTGGGERNWLSLGVSSLHASGPQRGVPLLVKPL</sequence>
<gene>
    <name evidence="1" type="ORF">ABID26_002502</name>
</gene>
<accession>A0ABV2HRE4</accession>